<organism evidence="3 4">
    <name type="scientific">Linnemannia hyalina</name>
    <dbReference type="NCBI Taxonomy" id="64524"/>
    <lineage>
        <taxon>Eukaryota</taxon>
        <taxon>Fungi</taxon>
        <taxon>Fungi incertae sedis</taxon>
        <taxon>Mucoromycota</taxon>
        <taxon>Mortierellomycotina</taxon>
        <taxon>Mortierellomycetes</taxon>
        <taxon>Mortierellales</taxon>
        <taxon>Mortierellaceae</taxon>
        <taxon>Linnemannia</taxon>
    </lineage>
</organism>
<protein>
    <submittedName>
        <fullName evidence="3">Uncharacterized protein</fullName>
    </submittedName>
</protein>
<feature type="region of interest" description="Disordered" evidence="2">
    <location>
        <begin position="140"/>
        <end position="219"/>
    </location>
</feature>
<sequence length="384" mass="41859">MATHIYPQWFHRVQKLFFIVAVALLITLPVLYGHHKIGLTSTEVIVIGVRLCISSVVIESTLPVHTHVPEPTVFLHDPASSRTAVPTTSALKSSSISTTAHPLRAIDTLEHRLSQEQNEEQEEEDQNIEQLKKKLAQDITFSSSTDTAPVATVATASPPPTVTRTARFAEEEQIDDDMNRRQQGRRRQGNDKNIALDQLSSLTPPTSSAPRRGYVSTPSSPISFPTALYPPPLPIPSSSSNSSSPRGVSFQSAPLKRSSTETRHGRSNSSSAAATGVRFQRVLGSPSFGASEEEDEDSLESGYPTFASYRQAQHTHFDAFAQRMRRTLETAATTNAAAATTEVSSPSPLYEQSVPNPTAETLETPHTSDTSTRQELSSQPPKYT</sequence>
<comment type="caution">
    <text evidence="3">The sequence shown here is derived from an EMBL/GenBank/DDBJ whole genome shotgun (WGS) entry which is preliminary data.</text>
</comment>
<dbReference type="EMBL" id="JAHRHY010000013">
    <property type="protein sequence ID" value="KAG9064744.1"/>
    <property type="molecule type" value="Genomic_DNA"/>
</dbReference>
<evidence type="ECO:0000256" key="2">
    <source>
        <dbReference type="SAM" id="MobiDB-lite"/>
    </source>
</evidence>
<dbReference type="OrthoDB" id="2444409at2759"/>
<evidence type="ECO:0000256" key="1">
    <source>
        <dbReference type="SAM" id="Coils"/>
    </source>
</evidence>
<keyword evidence="4" id="KW-1185">Reference proteome</keyword>
<feature type="region of interest" description="Disordered" evidence="2">
    <location>
        <begin position="233"/>
        <end position="278"/>
    </location>
</feature>
<dbReference type="Proteomes" id="UP000707451">
    <property type="component" value="Unassembled WGS sequence"/>
</dbReference>
<feature type="compositionally biased region" description="Low complexity" evidence="2">
    <location>
        <begin position="199"/>
        <end position="208"/>
    </location>
</feature>
<evidence type="ECO:0000313" key="4">
    <source>
        <dbReference type="Proteomes" id="UP000707451"/>
    </source>
</evidence>
<feature type="compositionally biased region" description="Low complexity" evidence="2">
    <location>
        <begin position="142"/>
        <end position="156"/>
    </location>
</feature>
<accession>A0A9P7XPM2</accession>
<proteinExistence type="predicted"/>
<keyword evidence="1" id="KW-0175">Coiled coil</keyword>
<feature type="coiled-coil region" evidence="1">
    <location>
        <begin position="106"/>
        <end position="138"/>
    </location>
</feature>
<name>A0A9P7XPM2_9FUNG</name>
<reference evidence="3" key="1">
    <citation type="submission" date="2021-06" db="EMBL/GenBank/DDBJ databases">
        <title>Genome Sequence of Mortierella hyaline Strain SCG-10, a Cold-Adapted, Nitrate-Reducing Fungus Isolated from Soil in Minnesota, USA.</title>
        <authorList>
            <person name="Aldossari N."/>
        </authorList>
    </citation>
    <scope>NUCLEOTIDE SEQUENCE</scope>
    <source>
        <strain evidence="3">SCG-10</strain>
    </source>
</reference>
<feature type="compositionally biased region" description="Low complexity" evidence="2">
    <location>
        <begin position="330"/>
        <end position="341"/>
    </location>
</feature>
<dbReference type="AlphaFoldDB" id="A0A9P7XPM2"/>
<feature type="compositionally biased region" description="Low complexity" evidence="2">
    <location>
        <begin position="236"/>
        <end position="245"/>
    </location>
</feature>
<feature type="region of interest" description="Disordered" evidence="2">
    <location>
        <begin position="330"/>
        <end position="384"/>
    </location>
</feature>
<gene>
    <name evidence="3" type="ORF">KI688_003003</name>
</gene>
<evidence type="ECO:0000313" key="3">
    <source>
        <dbReference type="EMBL" id="KAG9064744.1"/>
    </source>
</evidence>
<feature type="compositionally biased region" description="Polar residues" evidence="2">
    <location>
        <begin position="353"/>
        <end position="384"/>
    </location>
</feature>